<dbReference type="InterPro" id="IPR001909">
    <property type="entry name" value="KRAB"/>
</dbReference>
<dbReference type="OMA" id="KGHEMIA"/>
<dbReference type="SMART" id="SM00349">
    <property type="entry name" value="KRAB"/>
    <property type="match status" value="1"/>
</dbReference>
<dbReference type="GO" id="GO:0006355">
    <property type="term" value="P:regulation of DNA-templated transcription"/>
    <property type="evidence" value="ECO:0007669"/>
    <property type="project" value="InterPro"/>
</dbReference>
<dbReference type="PANTHER" id="PTHR23232">
    <property type="entry name" value="KRAB DOMAIN C2H2 ZINC FINGER"/>
    <property type="match status" value="1"/>
</dbReference>
<evidence type="ECO:0000313" key="4">
    <source>
        <dbReference type="Proteomes" id="UP000694559"/>
    </source>
</evidence>
<feature type="chain" id="PRO_5034599851" description="KRAB domain-containing protein" evidence="1">
    <location>
        <begin position="23"/>
        <end position="87"/>
    </location>
</feature>
<keyword evidence="4" id="KW-1185">Reference proteome</keyword>
<evidence type="ECO:0000259" key="2">
    <source>
        <dbReference type="PROSITE" id="PS50805"/>
    </source>
</evidence>
<dbReference type="Gene3D" id="6.10.140.140">
    <property type="match status" value="1"/>
</dbReference>
<feature type="signal peptide" evidence="1">
    <location>
        <begin position="1"/>
        <end position="22"/>
    </location>
</feature>
<keyword evidence="1" id="KW-0732">Signal</keyword>
<dbReference type="GeneTree" id="ENSGT00940000163271"/>
<evidence type="ECO:0000256" key="1">
    <source>
        <dbReference type="SAM" id="SignalP"/>
    </source>
</evidence>
<dbReference type="PANTHER" id="PTHR23232:SF142">
    <property type="entry name" value="GASTRULA ZINC FINGER PROTEIN XLCGF57.1-LIKE-RELATED"/>
    <property type="match status" value="1"/>
</dbReference>
<organism evidence="3 4">
    <name type="scientific">Naja naja</name>
    <name type="common">Indian cobra</name>
    <dbReference type="NCBI Taxonomy" id="35670"/>
    <lineage>
        <taxon>Eukaryota</taxon>
        <taxon>Metazoa</taxon>
        <taxon>Chordata</taxon>
        <taxon>Craniata</taxon>
        <taxon>Vertebrata</taxon>
        <taxon>Euteleostomi</taxon>
        <taxon>Lepidosauria</taxon>
        <taxon>Squamata</taxon>
        <taxon>Bifurcata</taxon>
        <taxon>Unidentata</taxon>
        <taxon>Episquamata</taxon>
        <taxon>Toxicofera</taxon>
        <taxon>Serpentes</taxon>
        <taxon>Colubroidea</taxon>
        <taxon>Elapidae</taxon>
        <taxon>Elapinae</taxon>
        <taxon>Naja</taxon>
    </lineage>
</organism>
<dbReference type="PROSITE" id="PS50805">
    <property type="entry name" value="KRAB"/>
    <property type="match status" value="1"/>
</dbReference>
<reference evidence="3" key="2">
    <citation type="submission" date="2025-09" db="UniProtKB">
        <authorList>
            <consortium name="Ensembl"/>
        </authorList>
    </citation>
    <scope>IDENTIFICATION</scope>
</reference>
<proteinExistence type="predicted"/>
<reference evidence="3" key="1">
    <citation type="submission" date="2025-08" db="UniProtKB">
        <authorList>
            <consortium name="Ensembl"/>
        </authorList>
    </citation>
    <scope>IDENTIFICATION</scope>
</reference>
<dbReference type="OrthoDB" id="9415665at2759"/>
<evidence type="ECO:0000313" key="3">
    <source>
        <dbReference type="Ensembl" id="ENSNNAP00000001968.1"/>
    </source>
</evidence>
<name>A0A8C6X1I0_NAJNA</name>
<dbReference type="Ensembl" id="ENSNNAT00000002069.1">
    <property type="protein sequence ID" value="ENSNNAP00000001968.1"/>
    <property type="gene ID" value="ENSNNAG00000001370.1"/>
</dbReference>
<sequence length="87" mass="9658">LLNSRLLLSLVNVAVYFTEGQGALLDPTQRALYREVMLENYENVASLGFPVPKPNLISRLERGEPPWLLDSQGVHGRLAPSVIKMQG</sequence>
<dbReference type="Proteomes" id="UP000694559">
    <property type="component" value="Unplaced"/>
</dbReference>
<dbReference type="SUPFAM" id="SSF109640">
    <property type="entry name" value="KRAB domain (Kruppel-associated box)"/>
    <property type="match status" value="1"/>
</dbReference>
<accession>A0A8C6X1I0</accession>
<dbReference type="InterPro" id="IPR050169">
    <property type="entry name" value="Krueppel_C2H2_ZnF"/>
</dbReference>
<feature type="domain" description="KRAB" evidence="2">
    <location>
        <begin position="8"/>
        <end position="79"/>
    </location>
</feature>
<dbReference type="Pfam" id="PF01352">
    <property type="entry name" value="KRAB"/>
    <property type="match status" value="1"/>
</dbReference>
<protein>
    <recommendedName>
        <fullName evidence="2">KRAB domain-containing protein</fullName>
    </recommendedName>
</protein>
<dbReference type="CDD" id="cd07765">
    <property type="entry name" value="KRAB_A-box"/>
    <property type="match status" value="1"/>
</dbReference>
<dbReference type="AlphaFoldDB" id="A0A8C6X1I0"/>
<dbReference type="InterPro" id="IPR036051">
    <property type="entry name" value="KRAB_dom_sf"/>
</dbReference>